<dbReference type="Proteomes" id="UP000218418">
    <property type="component" value="Chromosome"/>
</dbReference>
<dbReference type="Gene3D" id="3.90.550.10">
    <property type="entry name" value="Spore Coat Polysaccharide Biosynthesis Protein SpsA, Chain A"/>
    <property type="match status" value="1"/>
</dbReference>
<evidence type="ECO:0000259" key="1">
    <source>
        <dbReference type="Pfam" id="PF00535"/>
    </source>
</evidence>
<reference evidence="2 3" key="1">
    <citation type="submission" date="2017-06" db="EMBL/GenBank/DDBJ databases">
        <title>Genome sequencing of cyanobaciteial culture collection at National Institute for Environmental Studies (NIES).</title>
        <authorList>
            <person name="Hirose Y."/>
            <person name="Shimura Y."/>
            <person name="Fujisawa T."/>
            <person name="Nakamura Y."/>
            <person name="Kawachi M."/>
        </authorList>
    </citation>
    <scope>NUCLEOTIDE SEQUENCE [LARGE SCALE GENOMIC DNA]</scope>
    <source>
        <strain evidence="2 3">NIES-267</strain>
    </source>
</reference>
<evidence type="ECO:0000313" key="3">
    <source>
        <dbReference type="Proteomes" id="UP000218418"/>
    </source>
</evidence>
<dbReference type="InterPro" id="IPR029044">
    <property type="entry name" value="Nucleotide-diphossugar_trans"/>
</dbReference>
<dbReference type="PANTHER" id="PTHR22916:SF3">
    <property type="entry name" value="UDP-GLCNAC:BETAGAL BETA-1,3-N-ACETYLGLUCOSAMINYLTRANSFERASE-LIKE PROTEIN 1"/>
    <property type="match status" value="1"/>
</dbReference>
<dbReference type="CDD" id="cd00761">
    <property type="entry name" value="Glyco_tranf_GTA_type"/>
    <property type="match status" value="1"/>
</dbReference>
<dbReference type="GO" id="GO:0016758">
    <property type="term" value="F:hexosyltransferase activity"/>
    <property type="evidence" value="ECO:0007669"/>
    <property type="project" value="UniProtKB-ARBA"/>
</dbReference>
<evidence type="ECO:0000313" key="2">
    <source>
        <dbReference type="EMBL" id="BAY87513.1"/>
    </source>
</evidence>
<dbReference type="InterPro" id="IPR001173">
    <property type="entry name" value="Glyco_trans_2-like"/>
</dbReference>
<sequence>MSKVSVIIPAYNAMNYLPQTLESLLQQTFTDFEILIINDGSSDDIVEWASQISDLRVKLISQINQGVSAARNTGIRNAQGEYIAFIDADDLWEPTKLEKQVTCLDANPAAGLVYTWTAFIDQFGKPIGVSKVSDAEGYVWEKLVIQDMISPGGSAMIRAECFDKVGLFDVELTIGEDRDMWIRIAAIYPFAVIKEFLTLYRRHSQNTTLSNEKIIPQLSRVIEKTFKDAPKHLFYLKKRSYCWINIYAAWSSIQDDKNCSKARYYRTQAVKYYPQIILTPMYIRQTIALTILLLLGTQNYTRIRRLKKSL</sequence>
<organism evidence="2 3">
    <name type="scientific">Calothrix parasitica NIES-267</name>
    <dbReference type="NCBI Taxonomy" id="1973488"/>
    <lineage>
        <taxon>Bacteria</taxon>
        <taxon>Bacillati</taxon>
        <taxon>Cyanobacteriota</taxon>
        <taxon>Cyanophyceae</taxon>
        <taxon>Nostocales</taxon>
        <taxon>Calotrichaceae</taxon>
        <taxon>Calothrix</taxon>
    </lineage>
</organism>
<proteinExistence type="predicted"/>
<dbReference type="AlphaFoldDB" id="A0A1Z4M1Z9"/>
<dbReference type="Pfam" id="PF00535">
    <property type="entry name" value="Glycos_transf_2"/>
    <property type="match status" value="1"/>
</dbReference>
<name>A0A1Z4M1Z9_9CYAN</name>
<protein>
    <submittedName>
        <fullName evidence="2">Family 2 glycosyl transferase</fullName>
    </submittedName>
</protein>
<dbReference type="PANTHER" id="PTHR22916">
    <property type="entry name" value="GLYCOSYLTRANSFERASE"/>
    <property type="match status" value="1"/>
</dbReference>
<dbReference type="OrthoDB" id="9812327at2"/>
<dbReference type="SUPFAM" id="SSF53448">
    <property type="entry name" value="Nucleotide-diphospho-sugar transferases"/>
    <property type="match status" value="1"/>
</dbReference>
<dbReference type="EMBL" id="AP018227">
    <property type="protein sequence ID" value="BAY87513.1"/>
    <property type="molecule type" value="Genomic_DNA"/>
</dbReference>
<gene>
    <name evidence="2" type="ORF">NIES267_70350</name>
</gene>
<feature type="domain" description="Glycosyltransferase 2-like" evidence="1">
    <location>
        <begin position="5"/>
        <end position="162"/>
    </location>
</feature>
<keyword evidence="3" id="KW-1185">Reference proteome</keyword>
<accession>A0A1Z4M1Z9</accession>
<keyword evidence="2" id="KW-0808">Transferase</keyword>